<keyword evidence="1" id="KW-1005">Bacterial flagellum biogenesis</keyword>
<sequence length="165" mass="18870">MAIKQLVHVLNKLDEIHALLLESGEQKKQALIRNDVAALNQLVHNENKLIKQIGQLEQQRAVVTNDFLLSKGYKLNDRITVTEIAKLIFNAEEKGILLEAQERLVNTLHQLKRLNEVNQELVKQSLAFVEFSIDVMSGSEEDWSYRHPDQTASKIQRSGLFDTRA</sequence>
<organism evidence="3 4">
    <name type="scientific">Paenibacillus residui</name>
    <dbReference type="NCBI Taxonomy" id="629724"/>
    <lineage>
        <taxon>Bacteria</taxon>
        <taxon>Bacillati</taxon>
        <taxon>Bacillota</taxon>
        <taxon>Bacilli</taxon>
        <taxon>Bacillales</taxon>
        <taxon>Paenibacillaceae</taxon>
        <taxon>Paenibacillus</taxon>
    </lineage>
</organism>
<dbReference type="Gene3D" id="1.20.58.300">
    <property type="entry name" value="FlgN-like"/>
    <property type="match status" value="1"/>
</dbReference>
<comment type="caution">
    <text evidence="3">The sequence shown here is derived from an EMBL/GenBank/DDBJ whole genome shotgun (WGS) entry which is preliminary data.</text>
</comment>
<name>A0ABW3DD49_9BACL</name>
<evidence type="ECO:0000313" key="3">
    <source>
        <dbReference type="EMBL" id="MFD0870474.1"/>
    </source>
</evidence>
<evidence type="ECO:0000256" key="2">
    <source>
        <dbReference type="SAM" id="Coils"/>
    </source>
</evidence>
<evidence type="ECO:0000256" key="1">
    <source>
        <dbReference type="ARBA" id="ARBA00022795"/>
    </source>
</evidence>
<keyword evidence="3" id="KW-0966">Cell projection</keyword>
<keyword evidence="3" id="KW-0969">Cilium</keyword>
<feature type="coiled-coil region" evidence="2">
    <location>
        <begin position="97"/>
        <end position="124"/>
    </location>
</feature>
<dbReference type="EMBL" id="JBHTIU010000048">
    <property type="protein sequence ID" value="MFD0870474.1"/>
    <property type="molecule type" value="Genomic_DNA"/>
</dbReference>
<gene>
    <name evidence="3" type="ORF">ACFQ03_15065</name>
</gene>
<keyword evidence="4" id="KW-1185">Reference proteome</keyword>
<keyword evidence="2" id="KW-0175">Coiled coil</keyword>
<proteinExistence type="predicted"/>
<dbReference type="InterPro" id="IPR036679">
    <property type="entry name" value="FlgN-like_sf"/>
</dbReference>
<protein>
    <submittedName>
        <fullName evidence="3">Flagellar protein FlgN</fullName>
    </submittedName>
</protein>
<dbReference type="Pfam" id="PF05130">
    <property type="entry name" value="FlgN"/>
    <property type="match status" value="1"/>
</dbReference>
<dbReference type="RefSeq" id="WP_379289158.1">
    <property type="nucleotide sequence ID" value="NZ_JBHTIU010000048.1"/>
</dbReference>
<accession>A0ABW3DD49</accession>
<dbReference type="SUPFAM" id="SSF140566">
    <property type="entry name" value="FlgN-like"/>
    <property type="match status" value="1"/>
</dbReference>
<dbReference type="InterPro" id="IPR007809">
    <property type="entry name" value="FlgN-like"/>
</dbReference>
<evidence type="ECO:0000313" key="4">
    <source>
        <dbReference type="Proteomes" id="UP001597120"/>
    </source>
</evidence>
<keyword evidence="3" id="KW-0282">Flagellum</keyword>
<dbReference type="Proteomes" id="UP001597120">
    <property type="component" value="Unassembled WGS sequence"/>
</dbReference>
<reference evidence="4" key="1">
    <citation type="journal article" date="2019" name="Int. J. Syst. Evol. Microbiol.">
        <title>The Global Catalogue of Microorganisms (GCM) 10K type strain sequencing project: providing services to taxonomists for standard genome sequencing and annotation.</title>
        <authorList>
            <consortium name="The Broad Institute Genomics Platform"/>
            <consortium name="The Broad Institute Genome Sequencing Center for Infectious Disease"/>
            <person name="Wu L."/>
            <person name="Ma J."/>
        </authorList>
    </citation>
    <scope>NUCLEOTIDE SEQUENCE [LARGE SCALE GENOMIC DNA]</scope>
    <source>
        <strain evidence="4">CCUG 57263</strain>
    </source>
</reference>